<evidence type="ECO:0000313" key="5">
    <source>
        <dbReference type="Proteomes" id="UP000184440"/>
    </source>
</evidence>
<dbReference type="Pfam" id="PF15420">
    <property type="entry name" value="Abhydrolase_9_N"/>
    <property type="match status" value="1"/>
</dbReference>
<evidence type="ECO:0000259" key="3">
    <source>
        <dbReference type="Pfam" id="PF15420"/>
    </source>
</evidence>
<name>A0A1M7R2Z7_9ACTN</name>
<evidence type="ECO:0000313" key="4">
    <source>
        <dbReference type="EMBL" id="SHN38995.1"/>
    </source>
</evidence>
<dbReference type="Proteomes" id="UP000184440">
    <property type="component" value="Unassembled WGS sequence"/>
</dbReference>
<feature type="region of interest" description="Disordered" evidence="1">
    <location>
        <begin position="627"/>
        <end position="671"/>
    </location>
</feature>
<evidence type="ECO:0000256" key="1">
    <source>
        <dbReference type="SAM" id="MobiDB-lite"/>
    </source>
</evidence>
<protein>
    <submittedName>
        <fullName evidence="4">Uncharacterized membrane protein</fullName>
    </submittedName>
</protein>
<sequence>MRRFNGKLAEVSWADGARRVARWLNPLVASPAAPLETVAALNGLGPSLMPRTSALAGTAMGLSTLGARVCALAAEQLTRAVAPDDAAFGRRLVARAVIGATGAALAGLPQRDGQRLWVASLRSAGWLLAAGAAGGAVHDLGRRVQEVYPASRAIRPVAVSSALTGGLLWWGTRRLRAREAAVAHWPVPQTTTVPSTVASFLAVTSVATGLSRGFLYTRGALESYFGPEPSKRVVARLVNAGLWTAGASALYNAGVAWVGRANEKVEPAYATPPGTALVSGSPPSLLPFTDLGMQGRRHVTDVVTPTLIHEVMGEEPAAHPIRVYVGFNSEPLYSSGRAELALAELERTGAFDRSHLLLICPTGTGWVDPTLVEAAEFLTRGDLATCSIQYGRSPSFVSIQKLALGRHQFRLLLWGVKQRLAERPPERRPRVLIFGESLGAWASSDVVMFQGVGGLDHYGIDRALWVGLPWLAKWSRSGMIRGSSTLVPAGTVGVFDCHQQLADLDDEQRARLRVTILSHDNDPIAVLGSDLLVERPWWLADGQRGRGVPQQMHWRPLVTFVQTAVDAANAMVCVPGEFGSFGHDYRADMVRFVQHAYQLRPSSEEQISRVERALRSLDLERARRIDAAHPHAAPLPPVRRAADQDAPDGVPLRARRTRGAQWLAGRRHAPA</sequence>
<dbReference type="ESTHER" id="9actn-a0a1m7r2z7">
    <property type="family name" value="Abhydrolase_9"/>
</dbReference>
<feature type="domain" description="Alpha/beta-hydrolase N-terminal" evidence="3">
    <location>
        <begin position="127"/>
        <end position="300"/>
    </location>
</feature>
<dbReference type="AlphaFoldDB" id="A0A1M7R2Z7"/>
<feature type="domain" description="Alpha/beta-hydrolase catalytic" evidence="2">
    <location>
        <begin position="321"/>
        <end position="609"/>
    </location>
</feature>
<proteinExistence type="predicted"/>
<evidence type="ECO:0000259" key="2">
    <source>
        <dbReference type="Pfam" id="PF10081"/>
    </source>
</evidence>
<reference evidence="4 5" key="1">
    <citation type="submission" date="2016-11" db="EMBL/GenBank/DDBJ databases">
        <authorList>
            <person name="Jaros S."/>
            <person name="Januszkiewicz K."/>
            <person name="Wedrychowicz H."/>
        </authorList>
    </citation>
    <scope>NUCLEOTIDE SEQUENCE [LARGE SCALE GENOMIC DNA]</scope>
    <source>
        <strain evidence="4 5">DSM 46144</strain>
    </source>
</reference>
<dbReference type="InterPro" id="IPR027788">
    <property type="entry name" value="Alpha/beta-hydrolase_N_dom"/>
</dbReference>
<dbReference type="InterPro" id="IPR027787">
    <property type="entry name" value="Alpha/beta-hydrolase_catalytic"/>
</dbReference>
<dbReference type="RefSeq" id="WP_073259487.1">
    <property type="nucleotide sequence ID" value="NZ_FRCS01000006.1"/>
</dbReference>
<dbReference type="EMBL" id="FRCS01000006">
    <property type="protein sequence ID" value="SHN38995.1"/>
    <property type="molecule type" value="Genomic_DNA"/>
</dbReference>
<keyword evidence="5" id="KW-1185">Reference proteome</keyword>
<dbReference type="STRING" id="134849.SAMN05443668_106177"/>
<accession>A0A1M7R2Z7</accession>
<gene>
    <name evidence="4" type="ORF">SAMN05443668_106177</name>
</gene>
<dbReference type="OrthoDB" id="4397445at2"/>
<organism evidence="4 5">
    <name type="scientific">Cryptosporangium aurantiacum</name>
    <dbReference type="NCBI Taxonomy" id="134849"/>
    <lineage>
        <taxon>Bacteria</taxon>
        <taxon>Bacillati</taxon>
        <taxon>Actinomycetota</taxon>
        <taxon>Actinomycetes</taxon>
        <taxon>Cryptosporangiales</taxon>
        <taxon>Cryptosporangiaceae</taxon>
        <taxon>Cryptosporangium</taxon>
    </lineage>
</organism>
<dbReference type="Pfam" id="PF10081">
    <property type="entry name" value="Abhydrolase_9"/>
    <property type="match status" value="1"/>
</dbReference>